<dbReference type="NCBIfam" id="TIGR00621">
    <property type="entry name" value="ssb"/>
    <property type="match status" value="1"/>
</dbReference>
<dbReference type="OrthoDB" id="9809878at2"/>
<dbReference type="CDD" id="cd04496">
    <property type="entry name" value="SSB_OBF"/>
    <property type="match status" value="1"/>
</dbReference>
<organism evidence="4 5">
    <name type="scientific">Pedobacter yonginense</name>
    <dbReference type="NCBI Taxonomy" id="651869"/>
    <lineage>
        <taxon>Bacteria</taxon>
        <taxon>Pseudomonadati</taxon>
        <taxon>Bacteroidota</taxon>
        <taxon>Sphingobacteriia</taxon>
        <taxon>Sphingobacteriales</taxon>
        <taxon>Sphingobacteriaceae</taxon>
        <taxon>Pedobacter</taxon>
    </lineage>
</organism>
<dbReference type="PROSITE" id="PS50935">
    <property type="entry name" value="SSB"/>
    <property type="match status" value="1"/>
</dbReference>
<dbReference type="PIRSF" id="PIRSF002070">
    <property type="entry name" value="SSB"/>
    <property type="match status" value="1"/>
</dbReference>
<dbReference type="PANTHER" id="PTHR10302">
    <property type="entry name" value="SINGLE-STRANDED DNA-BINDING PROTEIN"/>
    <property type="match status" value="1"/>
</dbReference>
<evidence type="ECO:0000313" key="5">
    <source>
        <dbReference type="Proteomes" id="UP000245379"/>
    </source>
</evidence>
<dbReference type="GO" id="GO:0003697">
    <property type="term" value="F:single-stranded DNA binding"/>
    <property type="evidence" value="ECO:0007669"/>
    <property type="project" value="UniProtKB-UniRule"/>
</dbReference>
<dbReference type="InterPro" id="IPR012340">
    <property type="entry name" value="NA-bd_OB-fold"/>
</dbReference>
<dbReference type="AlphaFoldDB" id="A0A317EIN2"/>
<dbReference type="Gene3D" id="2.40.50.140">
    <property type="entry name" value="Nucleic acid-binding proteins"/>
    <property type="match status" value="1"/>
</dbReference>
<dbReference type="RefSeq" id="WP_109927056.1">
    <property type="nucleotide sequence ID" value="NZ_QGNZ01000004.1"/>
</dbReference>
<dbReference type="InterPro" id="IPR000424">
    <property type="entry name" value="Primosome_PriB/ssb"/>
</dbReference>
<keyword evidence="1 2" id="KW-0238">DNA-binding</keyword>
<evidence type="ECO:0000256" key="1">
    <source>
        <dbReference type="ARBA" id="ARBA00023125"/>
    </source>
</evidence>
<proteinExistence type="inferred from homology"/>
<dbReference type="EMBL" id="QGNZ01000004">
    <property type="protein sequence ID" value="PWS26492.1"/>
    <property type="molecule type" value="Genomic_DNA"/>
</dbReference>
<comment type="caution">
    <text evidence="2">Lacks conserved residue(s) required for the propagation of feature annotation.</text>
</comment>
<accession>A0A317EIN2</accession>
<gene>
    <name evidence="4" type="ORF">DHW03_17085</name>
</gene>
<dbReference type="GO" id="GO:0006260">
    <property type="term" value="P:DNA replication"/>
    <property type="evidence" value="ECO:0007669"/>
    <property type="project" value="InterPro"/>
</dbReference>
<comment type="subunit">
    <text evidence="2">Homotetramer.</text>
</comment>
<dbReference type="PANTHER" id="PTHR10302:SF0">
    <property type="entry name" value="SINGLE-STRANDED DNA-BINDING PROTEIN, MITOCHONDRIAL"/>
    <property type="match status" value="1"/>
</dbReference>
<protein>
    <recommendedName>
        <fullName evidence="2 3">Single-stranded DNA-binding protein</fullName>
        <shortName evidence="2">SSB</shortName>
    </recommendedName>
</protein>
<dbReference type="GO" id="GO:0009295">
    <property type="term" value="C:nucleoid"/>
    <property type="evidence" value="ECO:0007669"/>
    <property type="project" value="TreeGrafter"/>
</dbReference>
<evidence type="ECO:0000256" key="2">
    <source>
        <dbReference type="HAMAP-Rule" id="MF_00984"/>
    </source>
</evidence>
<evidence type="ECO:0000256" key="3">
    <source>
        <dbReference type="PIRNR" id="PIRNR002070"/>
    </source>
</evidence>
<dbReference type="Pfam" id="PF00436">
    <property type="entry name" value="SSB"/>
    <property type="match status" value="1"/>
</dbReference>
<name>A0A317EIN2_9SPHI</name>
<dbReference type="InterPro" id="IPR011344">
    <property type="entry name" value="ssDNA-bd"/>
</dbReference>
<dbReference type="SUPFAM" id="SSF50249">
    <property type="entry name" value="Nucleic acid-binding proteins"/>
    <property type="match status" value="1"/>
</dbReference>
<comment type="caution">
    <text evidence="4">The sequence shown here is derived from an EMBL/GenBank/DDBJ whole genome shotgun (WGS) entry which is preliminary data.</text>
</comment>
<reference evidence="4 5" key="1">
    <citation type="submission" date="2018-05" db="EMBL/GenBank/DDBJ databases">
        <title>Pedobacter paludis sp. nov., isolated from wetland soil.</title>
        <authorList>
            <person name="Zhang Y."/>
            <person name="Wang G."/>
        </authorList>
    </citation>
    <scope>NUCLEOTIDE SEQUENCE [LARGE SCALE GENOMIC DNA]</scope>
    <source>
        <strain evidence="4 5">KCTC22721</strain>
    </source>
</reference>
<keyword evidence="5" id="KW-1185">Reference proteome</keyword>
<sequence length="114" mass="12495">MKSAMNKVVLSGFAGADAEVKTVAGNQKLVKVSLAVHDYYKTASGEEIDRTQWISLTFWNAKADLAEAQIKKGTQLTVEGKLLTGSYEAKDGTKRFSAEVVVNELEIKERETVN</sequence>
<dbReference type="Proteomes" id="UP000245379">
    <property type="component" value="Unassembled WGS sequence"/>
</dbReference>
<evidence type="ECO:0000313" key="4">
    <source>
        <dbReference type="EMBL" id="PWS26492.1"/>
    </source>
</evidence>
<dbReference type="HAMAP" id="MF_00984">
    <property type="entry name" value="SSB"/>
    <property type="match status" value="1"/>
</dbReference>